<sequence>MMGYWGWGAGPWFGMWIIPILVLGLILWMIFRGGHGVSHCGDRHSRQESAREALDRRYANGEISREDYQRMKQEIKS</sequence>
<dbReference type="HOGENOM" id="CLU_159099_3_1_4"/>
<keyword evidence="1" id="KW-0472">Membrane</keyword>
<accession>D5WZJ8</accession>
<dbReference type="STRING" id="75379.Tint_3067"/>
<evidence type="ECO:0000256" key="1">
    <source>
        <dbReference type="SAM" id="Phobius"/>
    </source>
</evidence>
<dbReference type="Pfam" id="PF09851">
    <property type="entry name" value="SHOCT"/>
    <property type="match status" value="1"/>
</dbReference>
<proteinExistence type="predicted"/>
<dbReference type="KEGG" id="tin:Tint_3067"/>
<organism evidence="3">
    <name type="scientific">Thiomonas intermedia (strain K12)</name>
    <name type="common">Thiobacillus intermedius</name>
    <dbReference type="NCBI Taxonomy" id="75379"/>
    <lineage>
        <taxon>Bacteria</taxon>
        <taxon>Pseudomonadati</taxon>
        <taxon>Pseudomonadota</taxon>
        <taxon>Betaproteobacteria</taxon>
        <taxon>Burkholderiales</taxon>
        <taxon>Thiomonas</taxon>
    </lineage>
</organism>
<reference evidence="3" key="1">
    <citation type="submission" date="2010-04" db="EMBL/GenBank/DDBJ databases">
        <title>Complete sequence of Thiomonas intermedia K12.</title>
        <authorList>
            <consortium name="US DOE Joint Genome Institute"/>
            <person name="Lucas S."/>
            <person name="Copeland A."/>
            <person name="Lapidus A."/>
            <person name="Cheng J.-F."/>
            <person name="Bruce D."/>
            <person name="Goodwin L."/>
            <person name="Pitluck S."/>
            <person name="Davenport K."/>
            <person name="Detter J.C."/>
            <person name="Han C."/>
            <person name="Tapia R."/>
            <person name="Land M."/>
            <person name="Hauser L."/>
            <person name="Kyrpides N."/>
            <person name="Ovchinnikova G."/>
            <person name="Kerfeld C.A."/>
            <person name="Cannon G.C."/>
            <person name="Heinhorst S."/>
            <person name="Woyke T."/>
        </authorList>
    </citation>
    <scope>NUCLEOTIDE SEQUENCE [LARGE SCALE GENOMIC DNA]</scope>
    <source>
        <strain evidence="3">K12</strain>
    </source>
</reference>
<protein>
    <recommendedName>
        <fullName evidence="2">SHOCT domain-containing protein</fullName>
    </recommendedName>
</protein>
<gene>
    <name evidence="3" type="ordered locus">Tint_3067</name>
</gene>
<keyword evidence="1" id="KW-0812">Transmembrane</keyword>
<evidence type="ECO:0000259" key="2">
    <source>
        <dbReference type="Pfam" id="PF09851"/>
    </source>
</evidence>
<evidence type="ECO:0000313" key="3">
    <source>
        <dbReference type="EMBL" id="ADG32396.1"/>
    </source>
</evidence>
<dbReference type="eggNOG" id="COG3462">
    <property type="taxonomic scope" value="Bacteria"/>
</dbReference>
<feature type="transmembrane region" description="Helical" evidence="1">
    <location>
        <begin position="12"/>
        <end position="31"/>
    </location>
</feature>
<dbReference type="BioCyc" id="TINT75379:TINT_RS15365-MONOMER"/>
<name>D5WZJ8_THIK1</name>
<feature type="domain" description="SHOCT" evidence="2">
    <location>
        <begin position="50"/>
        <end position="75"/>
    </location>
</feature>
<dbReference type="InterPro" id="IPR018649">
    <property type="entry name" value="SHOCT"/>
</dbReference>
<keyword evidence="1" id="KW-1133">Transmembrane helix</keyword>
<dbReference type="AlphaFoldDB" id="D5WZJ8"/>
<dbReference type="EMBL" id="CP002021">
    <property type="protein sequence ID" value="ADG32396.1"/>
    <property type="molecule type" value="Genomic_DNA"/>
</dbReference>